<dbReference type="EMBL" id="JARJCW010000008">
    <property type="protein sequence ID" value="KAJ7221427.1"/>
    <property type="molecule type" value="Genomic_DNA"/>
</dbReference>
<dbReference type="Proteomes" id="UP001219525">
    <property type="component" value="Unassembled WGS sequence"/>
</dbReference>
<organism evidence="3 4">
    <name type="scientific">Mycena pura</name>
    <dbReference type="NCBI Taxonomy" id="153505"/>
    <lineage>
        <taxon>Eukaryota</taxon>
        <taxon>Fungi</taxon>
        <taxon>Dikarya</taxon>
        <taxon>Basidiomycota</taxon>
        <taxon>Agaricomycotina</taxon>
        <taxon>Agaricomycetes</taxon>
        <taxon>Agaricomycetidae</taxon>
        <taxon>Agaricales</taxon>
        <taxon>Marasmiineae</taxon>
        <taxon>Mycenaceae</taxon>
        <taxon>Mycena</taxon>
    </lineage>
</organism>
<feature type="compositionally biased region" description="Basic and acidic residues" evidence="1">
    <location>
        <begin position="113"/>
        <end position="125"/>
    </location>
</feature>
<name>A0AAD6YH79_9AGAR</name>
<feature type="compositionally biased region" description="Pro residues" evidence="1">
    <location>
        <begin position="211"/>
        <end position="239"/>
    </location>
</feature>
<accession>A0AAD6YH79</accession>
<gene>
    <name evidence="3" type="ORF">GGX14DRAFT_558921</name>
</gene>
<reference evidence="3" key="1">
    <citation type="submission" date="2023-03" db="EMBL/GenBank/DDBJ databases">
        <title>Massive genome expansion in bonnet fungi (Mycena s.s.) driven by repeated elements and novel gene families across ecological guilds.</title>
        <authorList>
            <consortium name="Lawrence Berkeley National Laboratory"/>
            <person name="Harder C.B."/>
            <person name="Miyauchi S."/>
            <person name="Viragh M."/>
            <person name="Kuo A."/>
            <person name="Thoen E."/>
            <person name="Andreopoulos B."/>
            <person name="Lu D."/>
            <person name="Skrede I."/>
            <person name="Drula E."/>
            <person name="Henrissat B."/>
            <person name="Morin E."/>
            <person name="Kohler A."/>
            <person name="Barry K."/>
            <person name="LaButti K."/>
            <person name="Morin E."/>
            <person name="Salamov A."/>
            <person name="Lipzen A."/>
            <person name="Mereny Z."/>
            <person name="Hegedus B."/>
            <person name="Baldrian P."/>
            <person name="Stursova M."/>
            <person name="Weitz H."/>
            <person name="Taylor A."/>
            <person name="Grigoriev I.V."/>
            <person name="Nagy L.G."/>
            <person name="Martin F."/>
            <person name="Kauserud H."/>
        </authorList>
    </citation>
    <scope>NUCLEOTIDE SEQUENCE</scope>
    <source>
        <strain evidence="3">9144</strain>
    </source>
</reference>
<dbReference type="AlphaFoldDB" id="A0AAD6YH79"/>
<comment type="caution">
    <text evidence="3">The sequence shown here is derived from an EMBL/GenBank/DDBJ whole genome shotgun (WGS) entry which is preliminary data.</text>
</comment>
<feature type="transmembrane region" description="Helical" evidence="2">
    <location>
        <begin position="20"/>
        <end position="41"/>
    </location>
</feature>
<keyword evidence="4" id="KW-1185">Reference proteome</keyword>
<feature type="compositionally biased region" description="Polar residues" evidence="1">
    <location>
        <begin position="176"/>
        <end position="205"/>
    </location>
</feature>
<evidence type="ECO:0000313" key="4">
    <source>
        <dbReference type="Proteomes" id="UP001219525"/>
    </source>
</evidence>
<keyword evidence="2" id="KW-0812">Transmembrane</keyword>
<feature type="region of interest" description="Disordered" evidence="1">
    <location>
        <begin position="296"/>
        <end position="324"/>
    </location>
</feature>
<evidence type="ECO:0000256" key="2">
    <source>
        <dbReference type="SAM" id="Phobius"/>
    </source>
</evidence>
<evidence type="ECO:0000313" key="3">
    <source>
        <dbReference type="EMBL" id="KAJ7221427.1"/>
    </source>
</evidence>
<evidence type="ECO:0000256" key="1">
    <source>
        <dbReference type="SAM" id="MobiDB-lite"/>
    </source>
</evidence>
<feature type="region of interest" description="Disordered" evidence="1">
    <location>
        <begin position="113"/>
        <end position="243"/>
    </location>
</feature>
<proteinExistence type="predicted"/>
<feature type="compositionally biased region" description="Polar residues" evidence="1">
    <location>
        <begin position="142"/>
        <end position="155"/>
    </location>
</feature>
<sequence length="336" mass="37143">MPMIQHRDSQDPSSHPARTIALIGVAIVLLVALVAFSLHLLHKRRAREPHERSVPNVVFDKLYAIDGADDFIRGPLLPTYVPFDAERPSQDLPSDAPLHSPRSDMALSLLSARSDRREVDDDRAGHAPTRVPPLRLHITIPQIPQTTSASTSKSQMHYHPHAQQQPEPKHQQQQPSALTPSSVTSGSIYSQPSASTTTRLRTQWHTVDLSTPPPLPPLPPRFLFSPPPEAPRPRLPSPPDEPRLRLQLPPEELPLVRGDTVVVAGLLKSRARRSADAPQRSKTRTAQIERVGSITEIPSPLPSESDAEAHAHAQAVSPVRRNHKRGYRIVRSSIAM</sequence>
<protein>
    <submittedName>
        <fullName evidence="3">Uncharacterized protein</fullName>
    </submittedName>
</protein>
<feature type="compositionally biased region" description="Low complexity" evidence="1">
    <location>
        <begin position="161"/>
        <end position="175"/>
    </location>
</feature>
<keyword evidence="2" id="KW-1133">Transmembrane helix</keyword>
<keyword evidence="2" id="KW-0472">Membrane</keyword>